<evidence type="ECO:0000313" key="9">
    <source>
        <dbReference type="EMBL" id="KIM92650.1"/>
    </source>
</evidence>
<dbReference type="InterPro" id="IPR036396">
    <property type="entry name" value="Cyt_P450_sf"/>
</dbReference>
<dbReference type="PRINTS" id="PR01239">
    <property type="entry name" value="EP450IICYP52"/>
</dbReference>
<dbReference type="HOGENOM" id="CLU_001570_27_0_1"/>
<dbReference type="PANTHER" id="PTHR24287">
    <property type="entry name" value="P450, PUTATIVE (EUROFUNG)-RELATED"/>
    <property type="match status" value="1"/>
</dbReference>
<dbReference type="Gene3D" id="1.10.630.10">
    <property type="entry name" value="Cytochrome P450"/>
    <property type="match status" value="1"/>
</dbReference>
<dbReference type="PANTHER" id="PTHR24287:SF1">
    <property type="entry name" value="P450, PUTATIVE (EUROFUNG)-RELATED"/>
    <property type="match status" value="1"/>
</dbReference>
<proteinExistence type="inferred from homology"/>
<keyword evidence="6 8" id="KW-0408">Iron</keyword>
<evidence type="ECO:0000256" key="1">
    <source>
        <dbReference type="ARBA" id="ARBA00001971"/>
    </source>
</evidence>
<dbReference type="PRINTS" id="PR00385">
    <property type="entry name" value="P450"/>
</dbReference>
<dbReference type="GO" id="GO:0020037">
    <property type="term" value="F:heme binding"/>
    <property type="evidence" value="ECO:0007669"/>
    <property type="project" value="InterPro"/>
</dbReference>
<dbReference type="InterPro" id="IPR017972">
    <property type="entry name" value="Cyt_P450_CS"/>
</dbReference>
<accession>A0A0C3G8Y2</accession>
<keyword evidence="10" id="KW-1185">Reference proteome</keyword>
<evidence type="ECO:0000313" key="10">
    <source>
        <dbReference type="Proteomes" id="UP000054321"/>
    </source>
</evidence>
<dbReference type="OrthoDB" id="1470350at2759"/>
<evidence type="ECO:0000256" key="7">
    <source>
        <dbReference type="ARBA" id="ARBA00023033"/>
    </source>
</evidence>
<dbReference type="PROSITE" id="PS00086">
    <property type="entry name" value="CYTOCHROME_P450"/>
    <property type="match status" value="1"/>
</dbReference>
<comment type="cofactor">
    <cofactor evidence="1">
        <name>heme</name>
        <dbReference type="ChEBI" id="CHEBI:30413"/>
    </cofactor>
</comment>
<gene>
    <name evidence="9" type="ORF">OIDMADRAFT_46607</name>
</gene>
<name>A0A0C3G8Y2_OIDMZ</name>
<keyword evidence="3 8" id="KW-0349">Heme</keyword>
<dbReference type="InParanoid" id="A0A0C3G8Y2"/>
<dbReference type="InterPro" id="IPR047146">
    <property type="entry name" value="Cyt_P450_E_CYP52_fungi"/>
</dbReference>
<dbReference type="Pfam" id="PF00067">
    <property type="entry name" value="p450"/>
    <property type="match status" value="1"/>
</dbReference>
<evidence type="ECO:0000256" key="8">
    <source>
        <dbReference type="RuleBase" id="RU000461"/>
    </source>
</evidence>
<dbReference type="GO" id="GO:0016712">
    <property type="term" value="F:oxidoreductase activity, acting on paired donors, with incorporation or reduction of molecular oxygen, reduced flavin or flavoprotein as one donor, and incorporation of one atom of oxygen"/>
    <property type="evidence" value="ECO:0007669"/>
    <property type="project" value="InterPro"/>
</dbReference>
<dbReference type="CDD" id="cd11063">
    <property type="entry name" value="CYP52"/>
    <property type="match status" value="1"/>
</dbReference>
<sequence length="521" mass="59440">MAFRSVVADIIVPLSVGQLSYIVPPQGFKFVSYHLKLRSNAAKERSLGCRPPRRQSSFLPFGIDQLIRKLKADRAKRFPIDCIETCIEMGAFTYTYSNFGAKTFFTADPKNIQAMLSTNFRDFDLGHIRRRMFSPLLGNGIFTQDGSAWEHSRAMLRPQFLRTQVSDLSLEERHVWKMMEAIVPGENGWTEELNLQPLLFRLTLGQTTEFLGLFNHAEKLDSPDHNPQSFAADFDRCQATLATRIRYGKLYFLVDSAAFRKSCLRCHEFVDHYVNRALVEDLNDPGKDIENERYVFLKALISETRDPAELRSQILNILLAGRDTTAALMSWVFYCLARDPQRFAKLRAIIVSEFGTYKSFSNITFENLKDCKYLQYCISETLRLFPSVSFNARRTNKDTVLPTGGGSDGTSPIFVPANTRCEYSVHVLHHRADIWGPDVEKFNPERWEGRKAGWNFLPFNGGPRVCLGQQFAITATSYTIVRLLQKFDVMENLDQNPIAQHNLTLTNSPAAGVKIRLHMAN</sequence>
<dbReference type="InterPro" id="IPR002974">
    <property type="entry name" value="Cyt_P450_E_CYP52_ascomycetes"/>
</dbReference>
<keyword evidence="5 8" id="KW-0560">Oxidoreductase</keyword>
<reference evidence="10" key="2">
    <citation type="submission" date="2015-01" db="EMBL/GenBank/DDBJ databases">
        <title>Evolutionary Origins and Diversification of the Mycorrhizal Mutualists.</title>
        <authorList>
            <consortium name="DOE Joint Genome Institute"/>
            <consortium name="Mycorrhizal Genomics Consortium"/>
            <person name="Kohler A."/>
            <person name="Kuo A."/>
            <person name="Nagy L.G."/>
            <person name="Floudas D."/>
            <person name="Copeland A."/>
            <person name="Barry K.W."/>
            <person name="Cichocki N."/>
            <person name="Veneault-Fourrey C."/>
            <person name="LaButti K."/>
            <person name="Lindquist E.A."/>
            <person name="Lipzen A."/>
            <person name="Lundell T."/>
            <person name="Morin E."/>
            <person name="Murat C."/>
            <person name="Riley R."/>
            <person name="Ohm R."/>
            <person name="Sun H."/>
            <person name="Tunlid A."/>
            <person name="Henrissat B."/>
            <person name="Grigoriev I.V."/>
            <person name="Hibbett D.S."/>
            <person name="Martin F."/>
        </authorList>
    </citation>
    <scope>NUCLEOTIDE SEQUENCE [LARGE SCALE GENOMIC DNA]</scope>
    <source>
        <strain evidence="10">Zn</strain>
    </source>
</reference>
<evidence type="ECO:0000256" key="3">
    <source>
        <dbReference type="ARBA" id="ARBA00022617"/>
    </source>
</evidence>
<keyword evidence="4 8" id="KW-0479">Metal-binding</keyword>
<comment type="similarity">
    <text evidence="2 8">Belongs to the cytochrome P450 family.</text>
</comment>
<dbReference type="STRING" id="913774.A0A0C3G8Y2"/>
<organism evidence="9 10">
    <name type="scientific">Oidiodendron maius (strain Zn)</name>
    <dbReference type="NCBI Taxonomy" id="913774"/>
    <lineage>
        <taxon>Eukaryota</taxon>
        <taxon>Fungi</taxon>
        <taxon>Dikarya</taxon>
        <taxon>Ascomycota</taxon>
        <taxon>Pezizomycotina</taxon>
        <taxon>Leotiomycetes</taxon>
        <taxon>Leotiomycetes incertae sedis</taxon>
        <taxon>Myxotrichaceae</taxon>
        <taxon>Oidiodendron</taxon>
    </lineage>
</organism>
<evidence type="ECO:0000256" key="5">
    <source>
        <dbReference type="ARBA" id="ARBA00023002"/>
    </source>
</evidence>
<dbReference type="EMBL" id="KN832912">
    <property type="protein sequence ID" value="KIM92650.1"/>
    <property type="molecule type" value="Genomic_DNA"/>
</dbReference>
<dbReference type="SUPFAM" id="SSF48264">
    <property type="entry name" value="Cytochrome P450"/>
    <property type="match status" value="1"/>
</dbReference>
<reference evidence="9 10" key="1">
    <citation type="submission" date="2014-04" db="EMBL/GenBank/DDBJ databases">
        <authorList>
            <consortium name="DOE Joint Genome Institute"/>
            <person name="Kuo A."/>
            <person name="Martino E."/>
            <person name="Perotto S."/>
            <person name="Kohler A."/>
            <person name="Nagy L.G."/>
            <person name="Floudas D."/>
            <person name="Copeland A."/>
            <person name="Barry K.W."/>
            <person name="Cichocki N."/>
            <person name="Veneault-Fourrey C."/>
            <person name="LaButti K."/>
            <person name="Lindquist E.A."/>
            <person name="Lipzen A."/>
            <person name="Lundell T."/>
            <person name="Morin E."/>
            <person name="Murat C."/>
            <person name="Sun H."/>
            <person name="Tunlid A."/>
            <person name="Henrissat B."/>
            <person name="Grigoriev I.V."/>
            <person name="Hibbett D.S."/>
            <person name="Martin F."/>
            <person name="Nordberg H.P."/>
            <person name="Cantor M.N."/>
            <person name="Hua S.X."/>
        </authorList>
    </citation>
    <scope>NUCLEOTIDE SEQUENCE [LARGE SCALE GENOMIC DNA]</scope>
    <source>
        <strain evidence="9 10">Zn</strain>
    </source>
</reference>
<dbReference type="InterPro" id="IPR001128">
    <property type="entry name" value="Cyt_P450"/>
</dbReference>
<keyword evidence="7 8" id="KW-0503">Monooxygenase</keyword>
<dbReference type="GO" id="GO:0005506">
    <property type="term" value="F:iron ion binding"/>
    <property type="evidence" value="ECO:0007669"/>
    <property type="project" value="InterPro"/>
</dbReference>
<evidence type="ECO:0000256" key="2">
    <source>
        <dbReference type="ARBA" id="ARBA00010617"/>
    </source>
</evidence>
<protein>
    <recommendedName>
        <fullName evidence="11">Cytochrome P450</fullName>
    </recommendedName>
</protein>
<evidence type="ECO:0000256" key="6">
    <source>
        <dbReference type="ARBA" id="ARBA00023004"/>
    </source>
</evidence>
<dbReference type="Proteomes" id="UP000054321">
    <property type="component" value="Unassembled WGS sequence"/>
</dbReference>
<evidence type="ECO:0000256" key="4">
    <source>
        <dbReference type="ARBA" id="ARBA00022723"/>
    </source>
</evidence>
<evidence type="ECO:0008006" key="11">
    <source>
        <dbReference type="Google" id="ProtNLM"/>
    </source>
</evidence>
<dbReference type="AlphaFoldDB" id="A0A0C3G8Y2"/>